<feature type="region of interest" description="Disordered" evidence="1">
    <location>
        <begin position="35"/>
        <end position="79"/>
    </location>
</feature>
<feature type="compositionally biased region" description="Polar residues" evidence="1">
    <location>
        <begin position="50"/>
        <end position="66"/>
    </location>
</feature>
<keyword evidence="3" id="KW-1185">Reference proteome</keyword>
<comment type="caution">
    <text evidence="2">The sequence shown here is derived from an EMBL/GenBank/DDBJ whole genome shotgun (WGS) entry which is preliminary data.</text>
</comment>
<accession>A0ABY2YRT3</accession>
<sequence>MVDKTLKRRSITAYNKLVRLYGVELEYAIYHENSDSSQSSDENFGDIGDTDSSNNNYDDWQKSSNELFGPTGASASSSLGNQLQMLSGSTAESYDYEWISKLDVPLKTKVKYKDKIIKVKKKADYDDMVGFFVYQLTDRSDDNVQR</sequence>
<evidence type="ECO:0000256" key="1">
    <source>
        <dbReference type="SAM" id="MobiDB-lite"/>
    </source>
</evidence>
<protein>
    <submittedName>
        <fullName evidence="2">Uncharacterized protein</fullName>
    </submittedName>
</protein>
<dbReference type="EMBL" id="QUAM01000006">
    <property type="protein sequence ID" value="TPR12739.1"/>
    <property type="molecule type" value="Genomic_DNA"/>
</dbReference>
<evidence type="ECO:0000313" key="2">
    <source>
        <dbReference type="EMBL" id="TPR12739.1"/>
    </source>
</evidence>
<dbReference type="Proteomes" id="UP000767392">
    <property type="component" value="Unassembled WGS sequence"/>
</dbReference>
<name>A0ABY2YRT3_9LACO</name>
<reference evidence="2 3" key="1">
    <citation type="submission" date="2018-08" db="EMBL/GenBank/DDBJ databases">
        <title>Comparative genomics of wild bee and flower associated Lactobacillus reveals potential adaptation to the bee host.</title>
        <authorList>
            <person name="Vuong H.Q."/>
            <person name="Mcfrederick Q.S."/>
        </authorList>
    </citation>
    <scope>NUCLEOTIDE SEQUENCE [LARGE SCALE GENOMIC DNA]</scope>
    <source>
        <strain evidence="2 3">HV_04</strain>
    </source>
</reference>
<dbReference type="RefSeq" id="WP_105988546.1">
    <property type="nucleotide sequence ID" value="NZ_POST01000011.1"/>
</dbReference>
<gene>
    <name evidence="2" type="ORF">DY048_06935</name>
</gene>
<proteinExistence type="predicted"/>
<organism evidence="2 3">
    <name type="scientific">Apilactobacillus timberlakei</name>
    <dbReference type="NCBI Taxonomy" id="2008380"/>
    <lineage>
        <taxon>Bacteria</taxon>
        <taxon>Bacillati</taxon>
        <taxon>Bacillota</taxon>
        <taxon>Bacilli</taxon>
        <taxon>Lactobacillales</taxon>
        <taxon>Lactobacillaceae</taxon>
        <taxon>Apilactobacillus</taxon>
    </lineage>
</organism>
<evidence type="ECO:0000313" key="3">
    <source>
        <dbReference type="Proteomes" id="UP000767392"/>
    </source>
</evidence>